<dbReference type="InterPro" id="IPR006135">
    <property type="entry name" value="T3SS_substrate_exporter"/>
</dbReference>
<reference evidence="4 5" key="1">
    <citation type="submission" date="2023-11" db="EMBL/GenBank/DDBJ databases">
        <title>Arctic aerobic anoxygenic photoheterotroph Sediminicoccus rosea KRV36 adapts its photosynthesis to long days of polar summer.</title>
        <authorList>
            <person name="Tomasch J."/>
            <person name="Kopejtka K."/>
            <person name="Bily T."/>
            <person name="Gardiner A.T."/>
            <person name="Gardian Z."/>
            <person name="Shivaramu S."/>
            <person name="Koblizek M."/>
            <person name="Engelhardt F."/>
            <person name="Kaftan D."/>
        </authorList>
    </citation>
    <scope>NUCLEOTIDE SEQUENCE [LARGE SCALE GENOMIC DNA]</scope>
    <source>
        <strain evidence="4 5">R-30</strain>
    </source>
</reference>
<feature type="compositionally biased region" description="Basic and acidic residues" evidence="2">
    <location>
        <begin position="10"/>
        <end position="22"/>
    </location>
</feature>
<dbReference type="PANTHER" id="PTHR30531">
    <property type="entry name" value="FLAGELLAR BIOSYNTHETIC PROTEIN FLHB"/>
    <property type="match status" value="1"/>
</dbReference>
<name>A0ABZ0PPJ5_9PROT</name>
<dbReference type="PRINTS" id="PR00950">
    <property type="entry name" value="TYPE3IMSPROT"/>
</dbReference>
<dbReference type="Gene3D" id="6.10.250.2080">
    <property type="match status" value="1"/>
</dbReference>
<gene>
    <name evidence="4" type="ORF">R9Z33_10450</name>
</gene>
<dbReference type="Pfam" id="PF01312">
    <property type="entry name" value="Bac_export_2"/>
    <property type="match status" value="1"/>
</dbReference>
<sequence length="351" mass="37469">MAEDAEDDSTAEKTEPPTQRRLDQAAAEGNVALSREAVGFATLLATTLLALILLPGQMAEVTAAMRGTLGRAHELGLGPVAREWLGLFLQLAWPVAAAAVAGAALATLAQTRGAISASAVTPSLAKISPIAGFTRILGPEGLLEFARTLIKIIIVAAAIWYVAADLPALAALLDAPPAEMFGAAGRGVLRLLGATLAAFALLVILDLVLVRFRHRERLRMSRQELKEEMKESEGDPIVKFRQRQLREAAGRQRMMAAVPRATVVITNPTHYAVALAYEPGQAAAPRVVAKGVDEMAARIREVARKAGVPVMADPPLARALYRVELEEEIPAEHWDAAARIIAYVMRLRGAP</sequence>
<dbReference type="InterPro" id="IPR029025">
    <property type="entry name" value="T3SS_substrate_exporter_C"/>
</dbReference>
<dbReference type="SUPFAM" id="SSF160544">
    <property type="entry name" value="EscU C-terminal domain-like"/>
    <property type="match status" value="1"/>
</dbReference>
<feature type="transmembrane region" description="Helical" evidence="3">
    <location>
        <begin position="84"/>
        <end position="109"/>
    </location>
</feature>
<evidence type="ECO:0000256" key="2">
    <source>
        <dbReference type="SAM" id="MobiDB-lite"/>
    </source>
</evidence>
<dbReference type="Gene3D" id="3.40.1690.10">
    <property type="entry name" value="secretion proteins EscU"/>
    <property type="match status" value="1"/>
</dbReference>
<dbReference type="EMBL" id="CP137852">
    <property type="protein sequence ID" value="WPB87282.1"/>
    <property type="molecule type" value="Genomic_DNA"/>
</dbReference>
<keyword evidence="5" id="KW-1185">Reference proteome</keyword>
<dbReference type="Proteomes" id="UP001305521">
    <property type="component" value="Chromosome"/>
</dbReference>
<evidence type="ECO:0000313" key="5">
    <source>
        <dbReference type="Proteomes" id="UP001305521"/>
    </source>
</evidence>
<evidence type="ECO:0000256" key="1">
    <source>
        <dbReference type="ARBA" id="ARBA00010690"/>
    </source>
</evidence>
<feature type="region of interest" description="Disordered" evidence="2">
    <location>
        <begin position="1"/>
        <end position="22"/>
    </location>
</feature>
<protein>
    <submittedName>
        <fullName evidence="4">EscU/YscU/HrcU family type III secretion system export apparatus switch protein</fullName>
    </submittedName>
</protein>
<accession>A0ABZ0PPJ5</accession>
<feature type="transmembrane region" description="Helical" evidence="3">
    <location>
        <begin position="37"/>
        <end position="56"/>
    </location>
</feature>
<organism evidence="4 5">
    <name type="scientific">Sediminicoccus rosea</name>
    <dbReference type="NCBI Taxonomy" id="1225128"/>
    <lineage>
        <taxon>Bacteria</taxon>
        <taxon>Pseudomonadati</taxon>
        <taxon>Pseudomonadota</taxon>
        <taxon>Alphaproteobacteria</taxon>
        <taxon>Acetobacterales</taxon>
        <taxon>Roseomonadaceae</taxon>
        <taxon>Sediminicoccus</taxon>
    </lineage>
</organism>
<feature type="transmembrane region" description="Helical" evidence="3">
    <location>
        <begin position="149"/>
        <end position="171"/>
    </location>
</feature>
<proteinExistence type="inferred from homology"/>
<dbReference type="PANTHER" id="PTHR30531:SF12">
    <property type="entry name" value="FLAGELLAR BIOSYNTHETIC PROTEIN FLHB"/>
    <property type="match status" value="1"/>
</dbReference>
<evidence type="ECO:0000313" key="4">
    <source>
        <dbReference type="EMBL" id="WPB87282.1"/>
    </source>
</evidence>
<comment type="similarity">
    <text evidence="1">Belongs to the type III secretion exporter family.</text>
</comment>
<feature type="transmembrane region" description="Helical" evidence="3">
    <location>
        <begin position="191"/>
        <end position="212"/>
    </location>
</feature>
<dbReference type="RefSeq" id="WP_318651235.1">
    <property type="nucleotide sequence ID" value="NZ_CP137852.1"/>
</dbReference>
<keyword evidence="3" id="KW-0812">Transmembrane</keyword>
<evidence type="ECO:0000256" key="3">
    <source>
        <dbReference type="SAM" id="Phobius"/>
    </source>
</evidence>
<keyword evidence="3" id="KW-1133">Transmembrane helix</keyword>
<keyword evidence="3" id="KW-0472">Membrane</keyword>